<reference evidence="1 2" key="1">
    <citation type="journal article" date="2012" name="J. Bacteriol.">
        <title>Complete genome sequences of Methylophaga sp. strain JAM1 and Methylophaga sp. strain JAM7.</title>
        <authorList>
            <person name="Villeneuve C."/>
            <person name="Martineau C."/>
            <person name="Mauffrey F."/>
            <person name="Villemur R."/>
        </authorList>
    </citation>
    <scope>NUCLEOTIDE SEQUENCE [LARGE SCALE GENOMIC DNA]</scope>
    <source>
        <strain evidence="1 2">JAM1</strain>
    </source>
</reference>
<keyword evidence="2" id="KW-1185">Reference proteome</keyword>
<dbReference type="Proteomes" id="UP000009144">
    <property type="component" value="Chromosome"/>
</dbReference>
<organism evidence="1 2">
    <name type="scientific">Methylophaga nitratireducenticrescens</name>
    <dbReference type="NCBI Taxonomy" id="754476"/>
    <lineage>
        <taxon>Bacteria</taxon>
        <taxon>Pseudomonadati</taxon>
        <taxon>Pseudomonadota</taxon>
        <taxon>Gammaproteobacteria</taxon>
        <taxon>Thiotrichales</taxon>
        <taxon>Piscirickettsiaceae</taxon>
        <taxon>Methylophaga</taxon>
    </lineage>
</organism>
<dbReference type="InterPro" id="IPR009875">
    <property type="entry name" value="PilZ_domain"/>
</dbReference>
<sequence>MDHGLTGKQMMNETTATGADRRAFFRINDRLIMSLNPLTETEAENIGQAIIDATPEAGQLAQQMSTIQKSFNHLTDQIGHTDRDIARALRMLDDKVNLLAQNVQLLHTPLNPETANEVNLSAGGLALMTDTVFQARSPLEIRMQLLPGGLHIRAIAKVIGCDQLIESTEGKSFYLRVAFTHMSETDRNILVKHTLNRQAEELRNSKQA</sequence>
<evidence type="ECO:0000313" key="1">
    <source>
        <dbReference type="EMBL" id="AFI85795.1"/>
    </source>
</evidence>
<dbReference type="AlphaFoldDB" id="I1XN26"/>
<dbReference type="PATRIC" id="fig|754476.3.peg.2966"/>
<dbReference type="eggNOG" id="ENOG50330RV">
    <property type="taxonomic scope" value="Bacteria"/>
</dbReference>
<dbReference type="HOGENOM" id="CLU_095677_0_0_6"/>
<reference evidence="1 2" key="2">
    <citation type="journal article" date="2013" name="Int. J. Syst. Evol. Microbiol.">
        <title>Methylophaga nitratireducenticrescens sp. nov. and Methylophaga frappieri sp. nov., isolated from the biofilm of the methanol-fed denitrification system treating the seawater at the Montreal Biodome.</title>
        <authorList>
            <person name="Villeneuve C."/>
            <person name="Martineau C."/>
            <person name="Mauffrey F."/>
            <person name="Villemur R."/>
        </authorList>
    </citation>
    <scope>NUCLEOTIDE SEQUENCE [LARGE SCALE GENOMIC DNA]</scope>
    <source>
        <strain evidence="1 2">JAM1</strain>
    </source>
</reference>
<dbReference type="KEGG" id="mej:Q7A_3020"/>
<name>I1XN26_METNJ</name>
<accession>I1XN26</accession>
<evidence type="ECO:0000313" key="2">
    <source>
        <dbReference type="Proteomes" id="UP000009144"/>
    </source>
</evidence>
<proteinExistence type="predicted"/>
<dbReference type="STRING" id="754476.Q7A_3020"/>
<dbReference type="EMBL" id="CP003390">
    <property type="protein sequence ID" value="AFI85795.1"/>
    <property type="molecule type" value="Genomic_DNA"/>
</dbReference>
<gene>
    <name evidence="1" type="ordered locus">Q7A_3020</name>
</gene>
<protein>
    <submittedName>
        <fullName evidence="1">PilZ domain-containing protein</fullName>
    </submittedName>
</protein>
<dbReference type="Pfam" id="PF07238">
    <property type="entry name" value="PilZ"/>
    <property type="match status" value="1"/>
</dbReference>
<dbReference type="GO" id="GO:0035438">
    <property type="term" value="F:cyclic-di-GMP binding"/>
    <property type="evidence" value="ECO:0007669"/>
    <property type="project" value="InterPro"/>
</dbReference>